<keyword evidence="8" id="KW-0732">Signal</keyword>
<dbReference type="Pfam" id="PF02321">
    <property type="entry name" value="OEP"/>
    <property type="match status" value="2"/>
</dbReference>
<dbReference type="GO" id="GO:1990281">
    <property type="term" value="C:efflux pump complex"/>
    <property type="evidence" value="ECO:0007669"/>
    <property type="project" value="TreeGrafter"/>
</dbReference>
<dbReference type="GO" id="GO:0015288">
    <property type="term" value="F:porin activity"/>
    <property type="evidence" value="ECO:0007669"/>
    <property type="project" value="TreeGrafter"/>
</dbReference>
<dbReference type="GO" id="GO:0015562">
    <property type="term" value="F:efflux transmembrane transporter activity"/>
    <property type="evidence" value="ECO:0007669"/>
    <property type="project" value="InterPro"/>
</dbReference>
<evidence type="ECO:0000256" key="8">
    <source>
        <dbReference type="SAM" id="SignalP"/>
    </source>
</evidence>
<name>A0A1C3EJ71_9GAMM</name>
<comment type="similarity">
    <text evidence="2">Belongs to the outer membrane factor (OMF) (TC 1.B.17) family.</text>
</comment>
<evidence type="ECO:0000256" key="1">
    <source>
        <dbReference type="ARBA" id="ARBA00004442"/>
    </source>
</evidence>
<keyword evidence="3" id="KW-0813">Transport</keyword>
<dbReference type="Gene3D" id="1.20.1600.10">
    <property type="entry name" value="Outer membrane efflux proteins (OEP)"/>
    <property type="match status" value="1"/>
</dbReference>
<dbReference type="RefSeq" id="WP_068902078.1">
    <property type="nucleotide sequence ID" value="NZ_JBHUIF010000006.1"/>
</dbReference>
<evidence type="ECO:0000313" key="10">
    <source>
        <dbReference type="Proteomes" id="UP000094936"/>
    </source>
</evidence>
<dbReference type="AlphaFoldDB" id="A0A1C3EJ71"/>
<dbReference type="EMBL" id="LYBM01000017">
    <property type="protein sequence ID" value="ODA33274.1"/>
    <property type="molecule type" value="Genomic_DNA"/>
</dbReference>
<sequence>MSNTNLATVCGFFLLSLSFNADAYSIEQAWKEAKKNDPELASAGIVAQKGELSVKASKQQLMPSADLNVRGDWSENQNSQYANVSLSQSLWDSQLYTGVEQAKADSERAKINRDNALSLLGKRLLNAYFELALAQSEHRLATVEFEDAQSLEQIVSRAYQAGRNKSVDVDDARLNTLNDSSRVLDASSNLEQKKIVLAALTQVMPKDIDELNPKAVDVPAALGHNLDDWLGMATESGYALKLARQQVAAKALDRQRAKEGYQPKVTASIGYAISDVNRDGEATASLSLNLPFDLNGQIKSGVEAASLDELDAKQQVRKEEQRLTSSIRQQFSQLKNSEEKLAIEELRVNQQMTLLESKKRLYDSGLLTLSDLIEEQDKLFSTRTDLEKQRYSVWQNRVELLYTSGGLNEDAVALIAKAFD</sequence>
<comment type="caution">
    <text evidence="9">The sequence shown here is derived from an EMBL/GenBank/DDBJ whole genome shotgun (WGS) entry which is preliminary data.</text>
</comment>
<organism evidence="9 10">
    <name type="scientific">Veronia pacifica</name>
    <dbReference type="NCBI Taxonomy" id="1080227"/>
    <lineage>
        <taxon>Bacteria</taxon>
        <taxon>Pseudomonadati</taxon>
        <taxon>Pseudomonadota</taxon>
        <taxon>Gammaproteobacteria</taxon>
        <taxon>Vibrionales</taxon>
        <taxon>Vibrionaceae</taxon>
        <taxon>Veronia</taxon>
    </lineage>
</organism>
<dbReference type="GO" id="GO:0009279">
    <property type="term" value="C:cell outer membrane"/>
    <property type="evidence" value="ECO:0007669"/>
    <property type="project" value="UniProtKB-SubCell"/>
</dbReference>
<reference evidence="9 10" key="1">
    <citation type="submission" date="2016-05" db="EMBL/GenBank/DDBJ databases">
        <title>Genomic Taxonomy of the Vibrionaceae.</title>
        <authorList>
            <person name="Gomez-Gil B."/>
            <person name="Enciso-Ibarra J."/>
        </authorList>
    </citation>
    <scope>NUCLEOTIDE SEQUENCE [LARGE SCALE GENOMIC DNA]</scope>
    <source>
        <strain evidence="9 10">CAIM 1920</strain>
    </source>
</reference>
<evidence type="ECO:0000256" key="5">
    <source>
        <dbReference type="ARBA" id="ARBA00022692"/>
    </source>
</evidence>
<dbReference type="InterPro" id="IPR003423">
    <property type="entry name" value="OMP_efflux"/>
</dbReference>
<dbReference type="SUPFAM" id="SSF56954">
    <property type="entry name" value="Outer membrane efflux proteins (OEP)"/>
    <property type="match status" value="1"/>
</dbReference>
<proteinExistence type="inferred from homology"/>
<protein>
    <recommendedName>
        <fullName evidence="11">TolC family protein</fullName>
    </recommendedName>
</protein>
<evidence type="ECO:0000256" key="3">
    <source>
        <dbReference type="ARBA" id="ARBA00022448"/>
    </source>
</evidence>
<evidence type="ECO:0000256" key="7">
    <source>
        <dbReference type="ARBA" id="ARBA00023237"/>
    </source>
</evidence>
<feature type="signal peptide" evidence="8">
    <location>
        <begin position="1"/>
        <end position="23"/>
    </location>
</feature>
<feature type="chain" id="PRO_5008673135" description="TolC family protein" evidence="8">
    <location>
        <begin position="24"/>
        <end position="420"/>
    </location>
</feature>
<evidence type="ECO:0000313" key="9">
    <source>
        <dbReference type="EMBL" id="ODA33274.1"/>
    </source>
</evidence>
<keyword evidence="7" id="KW-0998">Cell outer membrane</keyword>
<evidence type="ECO:0008006" key="11">
    <source>
        <dbReference type="Google" id="ProtNLM"/>
    </source>
</evidence>
<evidence type="ECO:0000256" key="2">
    <source>
        <dbReference type="ARBA" id="ARBA00007613"/>
    </source>
</evidence>
<dbReference type="InterPro" id="IPR051906">
    <property type="entry name" value="TolC-like"/>
</dbReference>
<dbReference type="PANTHER" id="PTHR30026:SF20">
    <property type="entry name" value="OUTER MEMBRANE PROTEIN TOLC"/>
    <property type="match status" value="1"/>
</dbReference>
<evidence type="ECO:0000256" key="4">
    <source>
        <dbReference type="ARBA" id="ARBA00022452"/>
    </source>
</evidence>
<dbReference type="Proteomes" id="UP000094936">
    <property type="component" value="Unassembled WGS sequence"/>
</dbReference>
<keyword evidence="5" id="KW-0812">Transmembrane</keyword>
<accession>A0A1C3EJ71</accession>
<dbReference type="PANTHER" id="PTHR30026">
    <property type="entry name" value="OUTER MEMBRANE PROTEIN TOLC"/>
    <property type="match status" value="1"/>
</dbReference>
<evidence type="ECO:0000256" key="6">
    <source>
        <dbReference type="ARBA" id="ARBA00023136"/>
    </source>
</evidence>
<keyword evidence="6" id="KW-0472">Membrane</keyword>
<gene>
    <name evidence="9" type="ORF">A8L45_10755</name>
</gene>
<dbReference type="STRING" id="1080227.A8L45_10755"/>
<comment type="subcellular location">
    <subcellularLocation>
        <location evidence="1">Cell outer membrane</location>
    </subcellularLocation>
</comment>
<keyword evidence="4" id="KW-1134">Transmembrane beta strand</keyword>
<keyword evidence="10" id="KW-1185">Reference proteome</keyword>